<dbReference type="RefSeq" id="WP_344183530.1">
    <property type="nucleotide sequence ID" value="NZ_BAAANC010000006.1"/>
</dbReference>
<dbReference type="EMBL" id="BAAANC010000006">
    <property type="protein sequence ID" value="GAA1561255.1"/>
    <property type="molecule type" value="Genomic_DNA"/>
</dbReference>
<organism evidence="1 2">
    <name type="scientific">Kribbella lupini</name>
    <dbReference type="NCBI Taxonomy" id="291602"/>
    <lineage>
        <taxon>Bacteria</taxon>
        <taxon>Bacillati</taxon>
        <taxon>Actinomycetota</taxon>
        <taxon>Actinomycetes</taxon>
        <taxon>Propionibacteriales</taxon>
        <taxon>Kribbellaceae</taxon>
        <taxon>Kribbella</taxon>
    </lineage>
</organism>
<proteinExistence type="predicted"/>
<dbReference type="Pfam" id="PF10012">
    <property type="entry name" value="DUF2255"/>
    <property type="match status" value="1"/>
</dbReference>
<evidence type="ECO:0000313" key="2">
    <source>
        <dbReference type="Proteomes" id="UP001500363"/>
    </source>
</evidence>
<sequence length="135" mass="15492">MSATWTPDEIRRFTTADELQIAARRTDGTLRRWVPIWVVCVDEQVYVRTWYRRNTGWFAHVLDSQRACIRVPDLQSEVSVEDVGSRSQQLRADVDTAYRTKYARYGASTIEQMVSPAAAATTLRLTPEQDRITPA</sequence>
<accession>A0ABP4NJ21</accession>
<dbReference type="InterPro" id="IPR016888">
    <property type="entry name" value="UCP028498"/>
</dbReference>
<name>A0ABP4NJ21_9ACTN</name>
<keyword evidence="2" id="KW-1185">Reference proteome</keyword>
<reference evidence="2" key="1">
    <citation type="journal article" date="2019" name="Int. J. Syst. Evol. Microbiol.">
        <title>The Global Catalogue of Microorganisms (GCM) 10K type strain sequencing project: providing services to taxonomists for standard genome sequencing and annotation.</title>
        <authorList>
            <consortium name="The Broad Institute Genomics Platform"/>
            <consortium name="The Broad Institute Genome Sequencing Center for Infectious Disease"/>
            <person name="Wu L."/>
            <person name="Ma J."/>
        </authorList>
    </citation>
    <scope>NUCLEOTIDE SEQUENCE [LARGE SCALE GENOMIC DNA]</scope>
    <source>
        <strain evidence="2">JCM 14303</strain>
    </source>
</reference>
<comment type="caution">
    <text evidence="1">The sequence shown here is derived from an EMBL/GenBank/DDBJ whole genome shotgun (WGS) entry which is preliminary data.</text>
</comment>
<dbReference type="Proteomes" id="UP001500363">
    <property type="component" value="Unassembled WGS sequence"/>
</dbReference>
<evidence type="ECO:0000313" key="1">
    <source>
        <dbReference type="EMBL" id="GAA1561255.1"/>
    </source>
</evidence>
<protein>
    <recommendedName>
        <fullName evidence="3">DUF2255 family protein</fullName>
    </recommendedName>
</protein>
<gene>
    <name evidence="1" type="ORF">GCM10009741_78200</name>
</gene>
<evidence type="ECO:0008006" key="3">
    <source>
        <dbReference type="Google" id="ProtNLM"/>
    </source>
</evidence>